<evidence type="ECO:0000313" key="1">
    <source>
        <dbReference type="EMBL" id="TYL39127.1"/>
    </source>
</evidence>
<dbReference type="EMBL" id="PHNJ01000003">
    <property type="protein sequence ID" value="TYL39127.1"/>
    <property type="molecule type" value="Genomic_DNA"/>
</dbReference>
<keyword evidence="2" id="KW-1185">Reference proteome</keyword>
<reference evidence="1" key="1">
    <citation type="submission" date="2017-11" db="EMBL/GenBank/DDBJ databases">
        <authorList>
            <person name="Kajale S.C."/>
            <person name="Sharma A."/>
        </authorList>
    </citation>
    <scope>NUCLEOTIDE SEQUENCE</scope>
    <source>
        <strain evidence="1">LS1_42</strain>
    </source>
</reference>
<sequence length="80" mass="8771">MDGQFQQRRVHAVTRKRRATLVGGRRMTDERERSVAICEGCEAVCTVWVTNDGDVMPVSSTSNCECPASALRVLDAETVG</sequence>
<comment type="caution">
    <text evidence="1">The sequence shown here is derived from an EMBL/GenBank/DDBJ whole genome shotgun (WGS) entry which is preliminary data.</text>
</comment>
<proteinExistence type="predicted"/>
<protein>
    <submittedName>
        <fullName evidence="1">Uncharacterized protein</fullName>
    </submittedName>
</protein>
<dbReference type="AlphaFoldDB" id="A0A8J8TT01"/>
<gene>
    <name evidence="1" type="ORF">CV102_07490</name>
</gene>
<dbReference type="Proteomes" id="UP000766904">
    <property type="component" value="Unassembled WGS sequence"/>
</dbReference>
<name>A0A8J8TT01_9EURY</name>
<evidence type="ECO:0000313" key="2">
    <source>
        <dbReference type="Proteomes" id="UP000766904"/>
    </source>
</evidence>
<accession>A0A8J8TT01</accession>
<organism evidence="1 2">
    <name type="scientific">Natronococcus pandeyae</name>
    <dbReference type="NCBI Taxonomy" id="2055836"/>
    <lineage>
        <taxon>Archaea</taxon>
        <taxon>Methanobacteriati</taxon>
        <taxon>Methanobacteriota</taxon>
        <taxon>Stenosarchaea group</taxon>
        <taxon>Halobacteria</taxon>
        <taxon>Halobacteriales</taxon>
        <taxon>Natrialbaceae</taxon>
        <taxon>Natronococcus</taxon>
    </lineage>
</organism>